<reference evidence="2 3" key="1">
    <citation type="submission" date="2019-10" db="EMBL/GenBank/DDBJ databases">
        <title>Alcanivorax sp.PA15-N-34 draft genome sequence.</title>
        <authorList>
            <person name="Liao X."/>
            <person name="Shao Z."/>
        </authorList>
    </citation>
    <scope>NUCLEOTIDE SEQUENCE [LARGE SCALE GENOMIC DNA]</scope>
    <source>
        <strain evidence="2 3">PA15-N-34</strain>
    </source>
</reference>
<gene>
    <name evidence="2" type="ORF">GFN93_12475</name>
</gene>
<accession>A0A6N7LUF6</accession>
<evidence type="ECO:0008006" key="4">
    <source>
        <dbReference type="Google" id="ProtNLM"/>
    </source>
</evidence>
<dbReference type="PROSITE" id="PS51257">
    <property type="entry name" value="PROKAR_LIPOPROTEIN"/>
    <property type="match status" value="1"/>
</dbReference>
<feature type="region of interest" description="Disordered" evidence="1">
    <location>
        <begin position="46"/>
        <end position="93"/>
    </location>
</feature>
<dbReference type="AlphaFoldDB" id="A0A6N7LUF6"/>
<evidence type="ECO:0000313" key="3">
    <source>
        <dbReference type="Proteomes" id="UP000469421"/>
    </source>
</evidence>
<evidence type="ECO:0000313" key="2">
    <source>
        <dbReference type="EMBL" id="MQX54067.1"/>
    </source>
</evidence>
<organism evidence="2 3">
    <name type="scientific">Alcanivorax sediminis</name>
    <dbReference type="NCBI Taxonomy" id="2663008"/>
    <lineage>
        <taxon>Bacteria</taxon>
        <taxon>Pseudomonadati</taxon>
        <taxon>Pseudomonadota</taxon>
        <taxon>Gammaproteobacteria</taxon>
        <taxon>Oceanospirillales</taxon>
        <taxon>Alcanivoracaceae</taxon>
        <taxon>Alcanivorax</taxon>
    </lineage>
</organism>
<dbReference type="Proteomes" id="UP000469421">
    <property type="component" value="Unassembled WGS sequence"/>
</dbReference>
<protein>
    <recommendedName>
        <fullName evidence="4">DUF4124 domain-containing protein</fullName>
    </recommendedName>
</protein>
<evidence type="ECO:0000256" key="1">
    <source>
        <dbReference type="SAM" id="MobiDB-lite"/>
    </source>
</evidence>
<dbReference type="EMBL" id="WIRE01000001">
    <property type="protein sequence ID" value="MQX54067.1"/>
    <property type="molecule type" value="Genomic_DNA"/>
</dbReference>
<dbReference type="RefSeq" id="WP_153501388.1">
    <property type="nucleotide sequence ID" value="NZ_WIRE01000001.1"/>
</dbReference>
<keyword evidence="3" id="KW-1185">Reference proteome</keyword>
<proteinExistence type="predicted"/>
<name>A0A6N7LUF6_9GAMM</name>
<sequence length="283" mass="30915">MRTLLVLALAALAGCQGPVPTGNESSGLYVYTDAQGNLVTLERKAEPRPVAPVSGQADTSSPNPDDASAVSLENIDDYRPSGEVEQELEDRENQRFVTYIDETGQLVSRPVDMGAERAAARAAPGPYQELATDGFMETYRPIRTDCCLHMLEAARPLSSGSEQLVAFDDGSLLMAGDNGYRAIVFSMDEGISGLTLNAFVKKKGYLAVELLWLDAEGTPVMLVDQPFSRKYPETWYRYGYLQGTLEREAGLQYLVVFLPYSEEQPGTDGLLQVTQGELVLLGR</sequence>
<comment type="caution">
    <text evidence="2">The sequence shown here is derived from an EMBL/GenBank/DDBJ whole genome shotgun (WGS) entry which is preliminary data.</text>
</comment>